<sequence>MEKDGVIFKVDQPTDWCAIMVVVPKPDDKNRIYVDYSKQNYNIRRENLSLPVISSMQNQDFIKSKKLRKAIVDLIHYSNREIIL</sequence>
<dbReference type="Proteomes" id="UP001164746">
    <property type="component" value="Chromosome 13"/>
</dbReference>
<name>A0ABY7FSB1_MYAAR</name>
<accession>A0ABY7FSB1</accession>
<dbReference type="Gene3D" id="3.10.10.10">
    <property type="entry name" value="HIV Type 1 Reverse Transcriptase, subunit A, domain 1"/>
    <property type="match status" value="1"/>
</dbReference>
<keyword evidence="2" id="KW-1185">Reference proteome</keyword>
<dbReference type="InterPro" id="IPR043502">
    <property type="entry name" value="DNA/RNA_pol_sf"/>
</dbReference>
<dbReference type="SUPFAM" id="SSF56672">
    <property type="entry name" value="DNA/RNA polymerases"/>
    <property type="match status" value="1"/>
</dbReference>
<reference evidence="1" key="1">
    <citation type="submission" date="2022-11" db="EMBL/GenBank/DDBJ databases">
        <title>Centuries of genome instability and evolution in soft-shell clam transmissible cancer (bioRxiv).</title>
        <authorList>
            <person name="Hart S.F.M."/>
            <person name="Yonemitsu M.A."/>
            <person name="Giersch R.M."/>
            <person name="Beal B.F."/>
            <person name="Arriagada G."/>
            <person name="Davis B.W."/>
            <person name="Ostrander E.A."/>
            <person name="Goff S.P."/>
            <person name="Metzger M.J."/>
        </authorList>
    </citation>
    <scope>NUCLEOTIDE SEQUENCE</scope>
    <source>
        <strain evidence="1">MELC-2E11</strain>
        <tissue evidence="1">Siphon/mantle</tissue>
    </source>
</reference>
<evidence type="ECO:0000313" key="2">
    <source>
        <dbReference type="Proteomes" id="UP001164746"/>
    </source>
</evidence>
<organism evidence="1 2">
    <name type="scientific">Mya arenaria</name>
    <name type="common">Soft-shell clam</name>
    <dbReference type="NCBI Taxonomy" id="6604"/>
    <lineage>
        <taxon>Eukaryota</taxon>
        <taxon>Metazoa</taxon>
        <taxon>Spiralia</taxon>
        <taxon>Lophotrochozoa</taxon>
        <taxon>Mollusca</taxon>
        <taxon>Bivalvia</taxon>
        <taxon>Autobranchia</taxon>
        <taxon>Heteroconchia</taxon>
        <taxon>Euheterodonta</taxon>
        <taxon>Imparidentia</taxon>
        <taxon>Neoheterodontei</taxon>
        <taxon>Myida</taxon>
        <taxon>Myoidea</taxon>
        <taxon>Myidae</taxon>
        <taxon>Mya</taxon>
    </lineage>
</organism>
<dbReference type="EMBL" id="CP111024">
    <property type="protein sequence ID" value="WAR24039.1"/>
    <property type="molecule type" value="Genomic_DNA"/>
</dbReference>
<evidence type="ECO:0000313" key="1">
    <source>
        <dbReference type="EMBL" id="WAR24039.1"/>
    </source>
</evidence>
<protein>
    <submittedName>
        <fullName evidence="1">Uncharacterized protein</fullName>
    </submittedName>
</protein>
<proteinExistence type="predicted"/>
<gene>
    <name evidence="1" type="ORF">MAR_037708</name>
</gene>